<gene>
    <name evidence="2" type="ORF">LY60_02655</name>
</gene>
<evidence type="ECO:0000313" key="2">
    <source>
        <dbReference type="EMBL" id="TWH78630.1"/>
    </source>
</evidence>
<keyword evidence="1" id="KW-0472">Membrane</keyword>
<name>A0A562J682_9FIRM</name>
<accession>A0A562J682</accession>
<dbReference type="EMBL" id="VLKH01000008">
    <property type="protein sequence ID" value="TWH78630.1"/>
    <property type="molecule type" value="Genomic_DNA"/>
</dbReference>
<keyword evidence="3" id="KW-1185">Reference proteome</keyword>
<keyword evidence="1" id="KW-0812">Transmembrane</keyword>
<evidence type="ECO:0000256" key="1">
    <source>
        <dbReference type="SAM" id="Phobius"/>
    </source>
</evidence>
<protein>
    <submittedName>
        <fullName evidence="2">Uncharacterized protein</fullName>
    </submittedName>
</protein>
<proteinExistence type="predicted"/>
<evidence type="ECO:0000313" key="3">
    <source>
        <dbReference type="Proteomes" id="UP000315343"/>
    </source>
</evidence>
<sequence>MNLQLKIILITMFFVILISLQFTLNKILLTLKEIKAILLVKKDR</sequence>
<keyword evidence="1" id="KW-1133">Transmembrane helix</keyword>
<dbReference type="AlphaFoldDB" id="A0A562J682"/>
<reference evidence="2 3" key="1">
    <citation type="submission" date="2019-07" db="EMBL/GenBank/DDBJ databases">
        <title>Genomic Encyclopedia of Type Strains, Phase I: the one thousand microbial genomes (KMG-I) project.</title>
        <authorList>
            <person name="Kyrpides N."/>
        </authorList>
    </citation>
    <scope>NUCLEOTIDE SEQUENCE [LARGE SCALE GENOMIC DNA]</scope>
    <source>
        <strain evidence="2 3">DSM 13558</strain>
    </source>
</reference>
<feature type="transmembrane region" description="Helical" evidence="1">
    <location>
        <begin position="7"/>
        <end position="24"/>
    </location>
</feature>
<organism evidence="2 3">
    <name type="scientific">Sedimentibacter saalensis</name>
    <dbReference type="NCBI Taxonomy" id="130788"/>
    <lineage>
        <taxon>Bacteria</taxon>
        <taxon>Bacillati</taxon>
        <taxon>Bacillota</taxon>
        <taxon>Tissierellia</taxon>
        <taxon>Sedimentibacter</taxon>
    </lineage>
</organism>
<dbReference type="Proteomes" id="UP000315343">
    <property type="component" value="Unassembled WGS sequence"/>
</dbReference>
<comment type="caution">
    <text evidence="2">The sequence shown here is derived from an EMBL/GenBank/DDBJ whole genome shotgun (WGS) entry which is preliminary data.</text>
</comment>